<reference evidence="4" key="1">
    <citation type="submission" date="2014-09" db="EMBL/GenBank/DDBJ databases">
        <authorList>
            <person name="Sharma Rahul"/>
            <person name="Thines Marco"/>
        </authorList>
    </citation>
    <scope>NUCLEOTIDE SEQUENCE [LARGE SCALE GENOMIC DNA]</scope>
</reference>
<feature type="region of interest" description="Disordered" evidence="1">
    <location>
        <begin position="534"/>
        <end position="577"/>
    </location>
</feature>
<proteinExistence type="predicted"/>
<evidence type="ECO:0000256" key="1">
    <source>
        <dbReference type="SAM" id="MobiDB-lite"/>
    </source>
</evidence>
<feature type="region of interest" description="Disordered" evidence="1">
    <location>
        <begin position="273"/>
        <end position="385"/>
    </location>
</feature>
<protein>
    <recommendedName>
        <fullName evidence="5">RxLR-like protein</fullName>
    </recommendedName>
</protein>
<feature type="compositionally biased region" description="Polar residues" evidence="1">
    <location>
        <begin position="273"/>
        <end position="301"/>
    </location>
</feature>
<name>A0A0P1ADF3_PLAHL</name>
<dbReference type="GeneID" id="36403506"/>
<keyword evidence="4" id="KW-1185">Reference proteome</keyword>
<evidence type="ECO:0000313" key="4">
    <source>
        <dbReference type="Proteomes" id="UP000054928"/>
    </source>
</evidence>
<dbReference type="RefSeq" id="XP_024574741.1">
    <property type="nucleotide sequence ID" value="XM_024723800.1"/>
</dbReference>
<dbReference type="Proteomes" id="UP000054928">
    <property type="component" value="Unassembled WGS sequence"/>
</dbReference>
<keyword evidence="2" id="KW-0732">Signal</keyword>
<evidence type="ECO:0000256" key="2">
    <source>
        <dbReference type="SAM" id="SignalP"/>
    </source>
</evidence>
<dbReference type="EMBL" id="CCYD01000321">
    <property type="protein sequence ID" value="CEG38372.1"/>
    <property type="molecule type" value="Genomic_DNA"/>
</dbReference>
<sequence length="602" mass="67117">MRQSYFMSVSLAAFSAAASASTATLSDMTQASLQSMNGGLMNDTVAASTVFTDEDRTWNFFETVARKVKSLFDSNFDKSIEGTFAAKEIDTAKLFQDPTKLTSWLNIVNDKYQVGKFFMKQMGYVEVLKQINAAKQFSHSEKVAESVEDALVDILKLSPFKVVYSELKPSFPDPTDLDTLLLESPLETLIKLAKAKKNANGVSAEQDLFVLLREDLGEKVISDIIATYPNIGSPTRQSKIATFLVNNQTEVTKAKTLTKKANPEYLDDVRKQQYSTSVTSNNQASLPSTINRPQRPYTNPVTRDDVESDLPSHHMPPYSDVKTPQILSSDVLNPQIRSNPKLPQESHSYTPPSEGKDQLNQESHSYTPPSEEKDQPILSSESVTSPATLKKYGNIQGPYTELKLDEAGIKLFKSDKALDDLATWMEYAQKNIPGNSKWWDVLADVNSETQDKNFAEIFPIIILEDFAIARYKSESDLKKDLDMANDFEFDGKKLSDLMKSTRTIPSTMTEEKKSETCISGKKLSWFLGKEDKKQMQSSSEASRSPVALESLPPPTNAPSSSRPMKSPESAPTASPSNSLRARLHRFLAALWAKIRAILWPFN</sequence>
<feature type="chain" id="PRO_5006058575" description="RxLR-like protein" evidence="2">
    <location>
        <begin position="20"/>
        <end position="602"/>
    </location>
</feature>
<evidence type="ECO:0000313" key="3">
    <source>
        <dbReference type="EMBL" id="CEG38372.1"/>
    </source>
</evidence>
<feature type="signal peptide" evidence="2">
    <location>
        <begin position="1"/>
        <end position="19"/>
    </location>
</feature>
<organism evidence="3 4">
    <name type="scientific">Plasmopara halstedii</name>
    <name type="common">Downy mildew of sunflower</name>
    <dbReference type="NCBI Taxonomy" id="4781"/>
    <lineage>
        <taxon>Eukaryota</taxon>
        <taxon>Sar</taxon>
        <taxon>Stramenopiles</taxon>
        <taxon>Oomycota</taxon>
        <taxon>Peronosporomycetes</taxon>
        <taxon>Peronosporales</taxon>
        <taxon>Peronosporaceae</taxon>
        <taxon>Plasmopara</taxon>
    </lineage>
</organism>
<accession>A0A0P1ADF3</accession>
<feature type="compositionally biased region" description="Polar residues" evidence="1">
    <location>
        <begin position="325"/>
        <end position="338"/>
    </location>
</feature>
<feature type="compositionally biased region" description="Polar residues" evidence="1">
    <location>
        <begin position="557"/>
        <end position="577"/>
    </location>
</feature>
<dbReference type="AlphaFoldDB" id="A0A0P1ADF3"/>
<evidence type="ECO:0008006" key="5">
    <source>
        <dbReference type="Google" id="ProtNLM"/>
    </source>
</evidence>